<evidence type="ECO:0000256" key="7">
    <source>
        <dbReference type="SAM" id="SignalP"/>
    </source>
</evidence>
<feature type="region of interest" description="Disordered" evidence="5">
    <location>
        <begin position="67"/>
        <end position="136"/>
    </location>
</feature>
<feature type="compositionally biased region" description="Low complexity" evidence="5">
    <location>
        <begin position="1368"/>
        <end position="1378"/>
    </location>
</feature>
<organism evidence="9 10">
    <name type="scientific">Enterococcus casseliflavus EC20</name>
    <dbReference type="NCBI Taxonomy" id="565655"/>
    <lineage>
        <taxon>Bacteria</taxon>
        <taxon>Bacillati</taxon>
        <taxon>Bacillota</taxon>
        <taxon>Bacilli</taxon>
        <taxon>Lactobacillales</taxon>
        <taxon>Enterococcaceae</taxon>
        <taxon>Enterococcus</taxon>
    </lineage>
</organism>
<keyword evidence="3 7" id="KW-0732">Signal</keyword>
<reference evidence="9 10" key="1">
    <citation type="submission" date="2009-02" db="EMBL/GenBank/DDBJ databases">
        <authorList>
            <consortium name="The Broad Institute Genome Sequencing Platform"/>
            <person name="Feldgarden M."/>
            <person name="Young S.K."/>
            <person name="Kodira C.D."/>
            <person name="Zeng Q."/>
            <person name="Koehrsen M."/>
            <person name="Alvarado L."/>
            <person name="Berlin A."/>
            <person name="Borenstein D."/>
            <person name="Chen Z."/>
            <person name="Engels R."/>
            <person name="Freedman E."/>
            <person name="Gellesch M."/>
            <person name="Goldberg J."/>
            <person name="Griggs A."/>
            <person name="Gujja S."/>
            <person name="Heiman D."/>
            <person name="Hepburn T."/>
            <person name="Howarth C."/>
            <person name="Jen D."/>
            <person name="Larson L."/>
            <person name="Lewis B."/>
            <person name="Mehta T."/>
            <person name="Park D."/>
            <person name="Pearson M."/>
            <person name="Roberts A."/>
            <person name="Saif S."/>
            <person name="Shea T."/>
            <person name="Shenoy N."/>
            <person name="Sisk P."/>
            <person name="Stolte C."/>
            <person name="Sykes S."/>
            <person name="Walk T."/>
            <person name="White J."/>
            <person name="Yandava C."/>
            <person name="Gilmore M."/>
            <person name="Manson J."/>
            <person name="Palmer K."/>
            <person name="Carniol K."/>
            <person name="Lander E."/>
            <person name="Nusbaum C."/>
            <person name="Galagan J."/>
            <person name="Birren B."/>
        </authorList>
    </citation>
    <scope>NUCLEOTIDE SEQUENCE [LARGE SCALE GENOMIC DNA]</scope>
    <source>
        <strain evidence="9 10">EC20</strain>
    </source>
</reference>
<dbReference type="eggNOG" id="COG4932">
    <property type="taxonomic scope" value="Bacteria"/>
</dbReference>
<dbReference type="KEGG" id="ecas:ECBG_03057"/>
<dbReference type="GeneID" id="15143645"/>
<keyword evidence="4" id="KW-0572">Peptidoglycan-anchor</keyword>
<dbReference type="RefSeq" id="WP_015510572.1">
    <property type="nucleotide sequence ID" value="NC_020995.1"/>
</dbReference>
<dbReference type="Pfam" id="PF17966">
    <property type="entry name" value="Muc_B2"/>
    <property type="match status" value="6"/>
</dbReference>
<keyword evidence="10" id="KW-1185">Reference proteome</keyword>
<sequence>MKKSKKQEILSRILVSSSVLVLGSPIITQAAVSIPAAAETVSSSVADEATLATSEALPEQQEVIEEEHIDTEETTASETEVAESTGNAEEQEDTVKTSTTEAEESTKATVTTTDETTESMVDFSEEKESKATKATTESPIYAVSADVSLLRGNSTEVQPTSQTLVGNNYAFLGVKGTFTVETNDLVAGNSIIIAEVTQSTTDLSGVKVNFDSQGLGITLLDNKGNTVGKIQYDNSLKAITLKVTSTVTAEGDIQSYSFMGPYMMGINVHSPSDVIAKMPFSNTISVSGKNYRFDFEKIDSDAATAINPDGLGFDNTPTDLSFNNFLYHQDIADNSVLSELQNSEGIAGAVLGNIGIKHSFKISTESDFLFTGAHLVLGNYYVSAESNKIQALEGDTKAKANWNKVSKKIPLVNIGNNLSLDELYDSANSTGIYYSFQNDGSYLVVEYISPEDTILTDEEIIANTRANPLAAASSDIEADIQATLDYYHGVLGNRASTVIPALRLKWADEYSSNTLTASKINKNGEVIRTVSATSSPNTIASGNTPVKVHFVDLNGQSLDSTVTKFGAPTDKANDLGDFSYTKATVEPKDIPGYSVVTDVSKLTTAQRAQLEWTNSTLGNYASTENAWEDKVIFATESGNVPYPGFADKSYDASGNIVPDGSGVTKGYGQTDVYYFYVGDPQKVVYNVIDDTEEKNLESNVDFDNGTTNANLTKKQTDLQAIADGYVSKGYEIVSVDPVPGVFDADEAKDQVVNIHLKHATQSEEETKSVERTIHYVYEDGKEAAPDQVDTVTYTRTITEDLVTGMKTEGDWKAKDDDTTFDAVTSPTINNYTPDKETVDEVTGVKMDDSDSEVTVSYTANTGTRTETKEVTQTIHYVYEDDSEAAPDKVDTVTFTRTVTINEATGAETVGEWEAKDDDTTFDAVVSPEIEHYTPDKQGVPEMTGLTADSKDSEVTVIYKANMLESTETKEVKQTIHYVYENGKEAAPGKVDTVTFTRTVTTNEATNEKTYGEWEANDKDTTFDAVASPAIKNYTADKETVEEVTGLTEDSKDSEVTVTYKPKMETTTETKEVNLTVHYVFSDGSKAADDYVDTVTFTRNATKNLATNEIAYGEWAATGNDTTFDEVNSPAIAMYTPDKTSVEEVTSITANSNNIEVTVTYKQNPLASEETKEVKRVIHYVYEDGKEAAPDKVDTVTFTRTVVQDFENDKVTYGEWVPKDNDKTFDEVASPEIEHYTADKATVEEVTGLTEESKDSEVTVTYKPNMVESTETKEVKQTIHYVYEDGKEAAADKVDTVTFTRTVTTNEATGEKTYGEWEAKDGDTTFDAVESAEIEGYTADLETVKERTGLTATDKDSEVTVTYTKKAAEPSTEPSTEPSEIPEESEKPAAKTTKTTNEKKLPQTGEETSSSAIYGGVGLIAAALLGVFFNRSRRNAKK</sequence>
<feature type="signal peptide" evidence="7">
    <location>
        <begin position="1"/>
        <end position="30"/>
    </location>
</feature>
<dbReference type="InterPro" id="IPR019931">
    <property type="entry name" value="LPXTG_anchor"/>
</dbReference>
<dbReference type="Proteomes" id="UP000012675">
    <property type="component" value="Chromosome"/>
</dbReference>
<evidence type="ECO:0000256" key="2">
    <source>
        <dbReference type="ARBA" id="ARBA00022525"/>
    </source>
</evidence>
<proteinExistence type="predicted"/>
<evidence type="ECO:0000313" key="10">
    <source>
        <dbReference type="Proteomes" id="UP000012675"/>
    </source>
</evidence>
<protein>
    <submittedName>
        <fullName evidence="9">LPXTG-domain-containing protein cell wall anchor domain protein</fullName>
    </submittedName>
</protein>
<feature type="compositionally biased region" description="Low complexity" evidence="5">
    <location>
        <begin position="76"/>
        <end position="85"/>
    </location>
</feature>
<evidence type="ECO:0000313" key="9">
    <source>
        <dbReference type="EMBL" id="EEV40788.1"/>
    </source>
</evidence>
<evidence type="ECO:0000256" key="5">
    <source>
        <dbReference type="SAM" id="MobiDB-lite"/>
    </source>
</evidence>
<dbReference type="Pfam" id="PF17965">
    <property type="entry name" value="MucBP_2"/>
    <property type="match status" value="1"/>
</dbReference>
<evidence type="ECO:0000256" key="4">
    <source>
        <dbReference type="ARBA" id="ARBA00023088"/>
    </source>
</evidence>
<keyword evidence="2" id="KW-0964">Secreted</keyword>
<dbReference type="InterPro" id="IPR041495">
    <property type="entry name" value="Mub_B2"/>
</dbReference>
<dbReference type="Pfam" id="PF00746">
    <property type="entry name" value="Gram_pos_anchor"/>
    <property type="match status" value="1"/>
</dbReference>
<feature type="transmembrane region" description="Helical" evidence="6">
    <location>
        <begin position="1410"/>
        <end position="1428"/>
    </location>
</feature>
<dbReference type="Gene3D" id="2.60.40.4300">
    <property type="match status" value="6"/>
</dbReference>
<keyword evidence="6" id="KW-0472">Membrane</keyword>
<dbReference type="EMBL" id="CP004856">
    <property type="protein sequence ID" value="EEV40788.1"/>
    <property type="molecule type" value="Genomic_DNA"/>
</dbReference>
<accession>C9AD29</accession>
<keyword evidence="6" id="KW-1133">Transmembrane helix</keyword>
<evidence type="ECO:0000259" key="8">
    <source>
        <dbReference type="PROSITE" id="PS50847"/>
    </source>
</evidence>
<gene>
    <name evidence="9" type="ORF">ECBG_03057</name>
</gene>
<dbReference type="InterPro" id="IPR041558">
    <property type="entry name" value="MucBP_2"/>
</dbReference>
<feature type="domain" description="Gram-positive cocci surface proteins LPxTG" evidence="8">
    <location>
        <begin position="1400"/>
        <end position="1437"/>
    </location>
</feature>
<name>C9AD29_ENTCA</name>
<dbReference type="Gene3D" id="3.10.20.470">
    <property type="match status" value="1"/>
</dbReference>
<dbReference type="NCBIfam" id="TIGR01167">
    <property type="entry name" value="LPXTG_anchor"/>
    <property type="match status" value="1"/>
</dbReference>
<feature type="chain" id="PRO_5002995103" evidence="7">
    <location>
        <begin position="31"/>
        <end position="1437"/>
    </location>
</feature>
<reference evidence="9 10" key="2">
    <citation type="submission" date="2013-03" db="EMBL/GenBank/DDBJ databases">
        <title>The Genome Sequence of Enterococcus casseliflavus EC20 (899205).</title>
        <authorList>
            <consortium name="The Broad Institute Genomics Platform"/>
            <consortium name="The Broad Institute Genome Sequencing Center for Infectious Disease"/>
            <person name="Russ C."/>
            <person name="Feldgarden M."/>
            <person name="Gilmore M."/>
            <person name="Manson J."/>
            <person name="Palmer K."/>
            <person name="Carniol K."/>
            <person name="Walker B."/>
            <person name="Young S.K."/>
            <person name="Zeng Q."/>
            <person name="Gargeya S."/>
            <person name="Fitzgerald M."/>
            <person name="Haas B."/>
            <person name="Abouelleil A."/>
            <person name="Allen A.W."/>
            <person name="Alvarado L."/>
            <person name="Arachchi H.M."/>
            <person name="Berlin A.M."/>
            <person name="Chapman S.B."/>
            <person name="Gainer-Dewar J."/>
            <person name="Goldberg J."/>
            <person name="Griggs A."/>
            <person name="Gujja S."/>
            <person name="Hansen M."/>
            <person name="Howarth C."/>
            <person name="Imamovic A."/>
            <person name="Ireland A."/>
            <person name="Larimer J."/>
            <person name="McCowan C."/>
            <person name="Murphy C."/>
            <person name="Pearson M."/>
            <person name="Poon T.W."/>
            <person name="Priest M."/>
            <person name="Roberts A."/>
            <person name="Saif S."/>
            <person name="Shea T."/>
            <person name="Sisk P."/>
            <person name="Sykes S."/>
            <person name="Wortman J."/>
            <person name="Nusbaum C."/>
            <person name="Birren B."/>
        </authorList>
    </citation>
    <scope>NUCLEOTIDE SEQUENCE [LARGE SCALE GENOMIC DNA]</scope>
    <source>
        <strain evidence="9 10">EC20</strain>
    </source>
</reference>
<dbReference type="PROSITE" id="PS50847">
    <property type="entry name" value="GRAM_POS_ANCHORING"/>
    <property type="match status" value="1"/>
</dbReference>
<keyword evidence="6" id="KW-0812">Transmembrane</keyword>
<evidence type="ECO:0000256" key="1">
    <source>
        <dbReference type="ARBA" id="ARBA00022512"/>
    </source>
</evidence>
<evidence type="ECO:0000256" key="3">
    <source>
        <dbReference type="ARBA" id="ARBA00022729"/>
    </source>
</evidence>
<feature type="region of interest" description="Disordered" evidence="5">
    <location>
        <begin position="1360"/>
        <end position="1411"/>
    </location>
</feature>
<keyword evidence="1" id="KW-0134">Cell wall</keyword>
<dbReference type="HOGENOM" id="CLU_252066_0_0_9"/>
<evidence type="ECO:0000256" key="6">
    <source>
        <dbReference type="SAM" id="Phobius"/>
    </source>
</evidence>